<dbReference type="Pfam" id="PF06414">
    <property type="entry name" value="Zeta_toxin"/>
    <property type="match status" value="1"/>
</dbReference>
<dbReference type="RefSeq" id="WP_213944335.1">
    <property type="nucleotide sequence ID" value="NZ_JAHCMY010000002.1"/>
</dbReference>
<dbReference type="AlphaFoldDB" id="A0AAP2G0T9"/>
<reference evidence="4 5" key="1">
    <citation type="submission" date="2021-05" db="EMBL/GenBank/DDBJ databases">
        <authorList>
            <person name="Zhang Z.D."/>
            <person name="Osman G."/>
        </authorList>
    </citation>
    <scope>NUCLEOTIDE SEQUENCE [LARGE SCALE GENOMIC DNA]</scope>
    <source>
        <strain evidence="4 5">KCTC 32217</strain>
    </source>
</reference>
<evidence type="ECO:0000259" key="3">
    <source>
        <dbReference type="Pfam" id="PF06414"/>
    </source>
</evidence>
<proteinExistence type="predicted"/>
<dbReference type="Proteomes" id="UP001319104">
    <property type="component" value="Unassembled WGS sequence"/>
</dbReference>
<name>A0AAP2G0T9_9BACT</name>
<dbReference type="PANTHER" id="PTHR39206">
    <property type="entry name" value="SLL8004 PROTEIN"/>
    <property type="match status" value="1"/>
</dbReference>
<accession>A0AAP2G0T9</accession>
<dbReference type="InterPro" id="IPR010488">
    <property type="entry name" value="Zeta_toxin_domain"/>
</dbReference>
<keyword evidence="1" id="KW-0547">Nucleotide-binding</keyword>
<dbReference type="EMBL" id="JAHCMY010000002">
    <property type="protein sequence ID" value="MBS9523444.1"/>
    <property type="molecule type" value="Genomic_DNA"/>
</dbReference>
<protein>
    <submittedName>
        <fullName evidence="4">Zeta toxin family protein</fullName>
    </submittedName>
</protein>
<dbReference type="GO" id="GO:0005524">
    <property type="term" value="F:ATP binding"/>
    <property type="evidence" value="ECO:0007669"/>
    <property type="project" value="UniProtKB-KW"/>
</dbReference>
<evidence type="ECO:0000256" key="1">
    <source>
        <dbReference type="ARBA" id="ARBA00022741"/>
    </source>
</evidence>
<keyword evidence="5" id="KW-1185">Reference proteome</keyword>
<evidence type="ECO:0000256" key="2">
    <source>
        <dbReference type="ARBA" id="ARBA00022840"/>
    </source>
</evidence>
<gene>
    <name evidence="4" type="ORF">KI659_05360</name>
</gene>
<evidence type="ECO:0000313" key="5">
    <source>
        <dbReference type="Proteomes" id="UP001319104"/>
    </source>
</evidence>
<dbReference type="SUPFAM" id="SSF52540">
    <property type="entry name" value="P-loop containing nucleoside triphosphate hydrolases"/>
    <property type="match status" value="1"/>
</dbReference>
<sequence length="201" mass="23283">MDKPQLLIVAGCNGSGKSSYSNAFTPEGVVPFDYDQHFLGIYNSLVPTEFQDTMAHNKAFAELERQIQNAWSDKSPFCYETNFNSTPLYWPARFKQKGYEINMVYFFLNSIAEAKRRVAIRVENGGHFVPEKEIEQRFYDGYSNLNINLSFFDNLHLFDSSRYKKEPQYCLSLANGKLAKFETCPDHIIKYIPKLKELGLR</sequence>
<dbReference type="InterPro" id="IPR027417">
    <property type="entry name" value="P-loop_NTPase"/>
</dbReference>
<keyword evidence="2" id="KW-0067">ATP-binding</keyword>
<organism evidence="4 5">
    <name type="scientific">Litoribacter ruber</name>
    <dbReference type="NCBI Taxonomy" id="702568"/>
    <lineage>
        <taxon>Bacteria</taxon>
        <taxon>Pseudomonadati</taxon>
        <taxon>Bacteroidota</taxon>
        <taxon>Cytophagia</taxon>
        <taxon>Cytophagales</taxon>
        <taxon>Cyclobacteriaceae</taxon>
        <taxon>Litoribacter</taxon>
    </lineage>
</organism>
<dbReference type="Gene3D" id="3.40.50.300">
    <property type="entry name" value="P-loop containing nucleotide triphosphate hydrolases"/>
    <property type="match status" value="1"/>
</dbReference>
<dbReference type="GO" id="GO:0016301">
    <property type="term" value="F:kinase activity"/>
    <property type="evidence" value="ECO:0007669"/>
    <property type="project" value="InterPro"/>
</dbReference>
<evidence type="ECO:0000313" key="4">
    <source>
        <dbReference type="EMBL" id="MBS9523444.1"/>
    </source>
</evidence>
<comment type="caution">
    <text evidence="4">The sequence shown here is derived from an EMBL/GenBank/DDBJ whole genome shotgun (WGS) entry which is preliminary data.</text>
</comment>
<dbReference type="PANTHER" id="PTHR39206:SF1">
    <property type="entry name" value="SLL8004 PROTEIN"/>
    <property type="match status" value="1"/>
</dbReference>
<feature type="domain" description="Zeta toxin" evidence="3">
    <location>
        <begin position="3"/>
        <end position="159"/>
    </location>
</feature>